<feature type="region of interest" description="Disordered" evidence="7">
    <location>
        <begin position="1"/>
        <end position="31"/>
    </location>
</feature>
<dbReference type="Pfam" id="PF16704">
    <property type="entry name" value="Rab_bind"/>
    <property type="match status" value="1"/>
</dbReference>
<gene>
    <name evidence="9" type="primary">Gcc2</name>
    <name evidence="9" type="ORF">g.16378</name>
</gene>
<feature type="compositionally biased region" description="Low complexity" evidence="7">
    <location>
        <begin position="304"/>
        <end position="316"/>
    </location>
</feature>
<evidence type="ECO:0000256" key="2">
    <source>
        <dbReference type="ARBA" id="ARBA00004496"/>
    </source>
</evidence>
<dbReference type="GO" id="GO:0005794">
    <property type="term" value="C:Golgi apparatus"/>
    <property type="evidence" value="ECO:0007669"/>
    <property type="project" value="TreeGrafter"/>
</dbReference>
<evidence type="ECO:0000313" key="9">
    <source>
        <dbReference type="EMBL" id="MDE51136.1"/>
    </source>
</evidence>
<dbReference type="InterPro" id="IPR032023">
    <property type="entry name" value="GCC2_Rab_bind"/>
</dbReference>
<keyword evidence="5" id="KW-0472">Membrane</keyword>
<name>A0A6G1SKS3_9ACAR</name>
<dbReference type="AlphaFoldDB" id="A0A6G1SKS3"/>
<keyword evidence="4 6" id="KW-0175">Coiled coil</keyword>
<dbReference type="InterPro" id="IPR000237">
    <property type="entry name" value="GRIP_dom"/>
</dbReference>
<dbReference type="PANTHER" id="PTHR23157:SF25">
    <property type="entry name" value="GRIP AND COILED-COIL DOMAIN-CONTAINING PROTEIN 1"/>
    <property type="match status" value="1"/>
</dbReference>
<evidence type="ECO:0000256" key="1">
    <source>
        <dbReference type="ARBA" id="ARBA00004184"/>
    </source>
</evidence>
<reference evidence="9" key="1">
    <citation type="submission" date="2018-10" db="EMBL/GenBank/DDBJ databases">
        <title>Transcriptome assembly of Aceria tosichella (Wheat curl mite) Type 2.</title>
        <authorList>
            <person name="Scully E.D."/>
            <person name="Geib S.M."/>
            <person name="Palmer N.A."/>
            <person name="Gupta A.K."/>
            <person name="Sarath G."/>
            <person name="Tatineni S."/>
        </authorList>
    </citation>
    <scope>NUCLEOTIDE SEQUENCE</scope>
    <source>
        <strain evidence="9">LincolnNE</strain>
    </source>
</reference>
<dbReference type="InterPro" id="IPR051952">
    <property type="entry name" value="Golgi-autophagy_related"/>
</dbReference>
<evidence type="ECO:0000256" key="7">
    <source>
        <dbReference type="SAM" id="MobiDB-lite"/>
    </source>
</evidence>
<protein>
    <submittedName>
        <fullName evidence="9">GRIP and coiled-coil domain-containing protein 2</fullName>
    </submittedName>
</protein>
<evidence type="ECO:0000256" key="3">
    <source>
        <dbReference type="ARBA" id="ARBA00022490"/>
    </source>
</evidence>
<sequence>MSSEDTPVGVVEASVPSQEESNQQQLEETQEKVEQLMIPKDIVQPIKADPVAAAAANESSQKEKIGIYKALAIKLKKELIKTREELSKLKEEYRAEVAQLRDQVDTLTKTLESERVVRTNTDTTHEATIRNLRNQLEVAENELQSMQKDFDNYKTRATKLLQQANPAQSNPNKSFEEERIKQLKSLIDEQNEQLSSLRKQVKEISVERDELNDKLSSANQKLETAYSQVANLVEKNETLSAVNENLSSTIEQMNLKSRSKQWNDKVANKMVDSLPAQTGSDVDITERARHLEADDDDPGLEDANTNSNSSVDSSTSGYVHIKPTTFEIISRSSVLEDAQNQIDHLTKAYLDSENTNSLLSEQVDALKEEIRRIQRGNDRMELVNNLEYLKNILFKFLALDSSQVEQRKRLIPVLSTVLKLSPDEVNKLNSLATADKGSVTSSFFKL</sequence>
<feature type="coiled-coil region" evidence="6">
    <location>
        <begin position="72"/>
        <end position="235"/>
    </location>
</feature>
<dbReference type="Gene3D" id="1.10.220.60">
    <property type="entry name" value="GRIP domain"/>
    <property type="match status" value="1"/>
</dbReference>
<feature type="coiled-coil region" evidence="6">
    <location>
        <begin position="335"/>
        <end position="383"/>
    </location>
</feature>
<evidence type="ECO:0000259" key="8">
    <source>
        <dbReference type="PROSITE" id="PS50913"/>
    </source>
</evidence>
<keyword evidence="3" id="KW-0963">Cytoplasm</keyword>
<feature type="domain" description="GRIP" evidence="8">
    <location>
        <begin position="379"/>
        <end position="431"/>
    </location>
</feature>
<proteinExistence type="predicted"/>
<feature type="compositionally biased region" description="Low complexity" evidence="7">
    <location>
        <begin position="18"/>
        <end position="27"/>
    </location>
</feature>
<evidence type="ECO:0000256" key="6">
    <source>
        <dbReference type="SAM" id="Coils"/>
    </source>
</evidence>
<comment type="subcellular location">
    <subcellularLocation>
        <location evidence="2">Cytoplasm</location>
    </subcellularLocation>
    <subcellularLocation>
        <location evidence="1">Endomembrane system</location>
        <topology evidence="1">Peripheral membrane protein</topology>
    </subcellularLocation>
</comment>
<evidence type="ECO:0000256" key="4">
    <source>
        <dbReference type="ARBA" id="ARBA00023054"/>
    </source>
</evidence>
<accession>A0A6G1SKS3</accession>
<dbReference type="Pfam" id="PF01465">
    <property type="entry name" value="GRIP"/>
    <property type="match status" value="1"/>
</dbReference>
<dbReference type="SMART" id="SM00755">
    <property type="entry name" value="Grip"/>
    <property type="match status" value="1"/>
</dbReference>
<dbReference type="PROSITE" id="PS50913">
    <property type="entry name" value="GRIP"/>
    <property type="match status" value="1"/>
</dbReference>
<evidence type="ECO:0000256" key="5">
    <source>
        <dbReference type="ARBA" id="ARBA00023136"/>
    </source>
</evidence>
<dbReference type="EMBL" id="GGYP01006365">
    <property type="protein sequence ID" value="MDE51136.1"/>
    <property type="molecule type" value="Transcribed_RNA"/>
</dbReference>
<dbReference type="PANTHER" id="PTHR23157">
    <property type="entry name" value="GRIP AND COILED-COIL DOMAIN-CONTAINING PROTEIN 1"/>
    <property type="match status" value="1"/>
</dbReference>
<feature type="region of interest" description="Disordered" evidence="7">
    <location>
        <begin position="291"/>
        <end position="316"/>
    </location>
</feature>
<organism evidence="9">
    <name type="scientific">Aceria tosichella</name>
    <name type="common">wheat curl mite</name>
    <dbReference type="NCBI Taxonomy" id="561515"/>
    <lineage>
        <taxon>Eukaryota</taxon>
        <taxon>Metazoa</taxon>
        <taxon>Ecdysozoa</taxon>
        <taxon>Arthropoda</taxon>
        <taxon>Chelicerata</taxon>
        <taxon>Arachnida</taxon>
        <taxon>Acari</taxon>
        <taxon>Acariformes</taxon>
        <taxon>Trombidiformes</taxon>
        <taxon>Prostigmata</taxon>
        <taxon>Eupodina</taxon>
        <taxon>Eriophyoidea</taxon>
        <taxon>Eriophyidae</taxon>
        <taxon>Eriophyinae</taxon>
        <taxon>Aceriini</taxon>
        <taxon>Aceria</taxon>
    </lineage>
</organism>